<dbReference type="GO" id="GO:0005524">
    <property type="term" value="F:ATP binding"/>
    <property type="evidence" value="ECO:0007669"/>
    <property type="project" value="UniProtKB-KW"/>
</dbReference>
<comment type="catalytic activity">
    <reaction evidence="1">
        <text>ATP + protein L-histidine = ADP + protein N-phospho-L-histidine.</text>
        <dbReference type="EC" id="2.7.13.3"/>
    </reaction>
</comment>
<organism evidence="14 15">
    <name type="scientific">Desulfoprunum benzoelyticum</name>
    <dbReference type="NCBI Taxonomy" id="1506996"/>
    <lineage>
        <taxon>Bacteria</taxon>
        <taxon>Pseudomonadati</taxon>
        <taxon>Thermodesulfobacteriota</taxon>
        <taxon>Desulfobulbia</taxon>
        <taxon>Desulfobulbales</taxon>
        <taxon>Desulfobulbaceae</taxon>
        <taxon>Desulfoprunum</taxon>
    </lineage>
</organism>
<dbReference type="InterPro" id="IPR000014">
    <property type="entry name" value="PAS"/>
</dbReference>
<evidence type="ECO:0000259" key="11">
    <source>
        <dbReference type="PROSITE" id="PS50109"/>
    </source>
</evidence>
<keyword evidence="10" id="KW-0812">Transmembrane</keyword>
<evidence type="ECO:0000259" key="12">
    <source>
        <dbReference type="PROSITE" id="PS50110"/>
    </source>
</evidence>
<dbReference type="Pfam" id="PF13188">
    <property type="entry name" value="PAS_8"/>
    <property type="match status" value="1"/>
</dbReference>
<gene>
    <name evidence="14" type="ORF">HNQ81_003374</name>
</gene>
<evidence type="ECO:0000259" key="13">
    <source>
        <dbReference type="PROSITE" id="PS50112"/>
    </source>
</evidence>
<dbReference type="PANTHER" id="PTHR43065">
    <property type="entry name" value="SENSOR HISTIDINE KINASE"/>
    <property type="match status" value="1"/>
</dbReference>
<feature type="transmembrane region" description="Helical" evidence="10">
    <location>
        <begin position="135"/>
        <end position="156"/>
    </location>
</feature>
<evidence type="ECO:0000256" key="8">
    <source>
        <dbReference type="ARBA" id="ARBA00023012"/>
    </source>
</evidence>
<evidence type="ECO:0000256" key="2">
    <source>
        <dbReference type="ARBA" id="ARBA00012438"/>
    </source>
</evidence>
<dbReference type="SMART" id="SM00388">
    <property type="entry name" value="HisKA"/>
    <property type="match status" value="1"/>
</dbReference>
<dbReference type="SUPFAM" id="SSF47384">
    <property type="entry name" value="Homodimeric domain of signal transducing histidine kinase"/>
    <property type="match status" value="1"/>
</dbReference>
<protein>
    <recommendedName>
        <fullName evidence="2">histidine kinase</fullName>
        <ecNumber evidence="2">2.7.13.3</ecNumber>
    </recommendedName>
</protein>
<feature type="domain" description="Response regulatory" evidence="12">
    <location>
        <begin position="560"/>
        <end position="675"/>
    </location>
</feature>
<dbReference type="CDD" id="cd00130">
    <property type="entry name" value="PAS"/>
    <property type="match status" value="1"/>
</dbReference>
<feature type="domain" description="PAS" evidence="13">
    <location>
        <begin position="176"/>
        <end position="217"/>
    </location>
</feature>
<keyword evidence="8" id="KW-0902">Two-component regulatory system</keyword>
<dbReference type="InterPro" id="IPR035965">
    <property type="entry name" value="PAS-like_dom_sf"/>
</dbReference>
<dbReference type="InterPro" id="IPR001789">
    <property type="entry name" value="Sig_transdc_resp-reg_receiver"/>
</dbReference>
<dbReference type="PROSITE" id="PS50110">
    <property type="entry name" value="RESPONSE_REGULATORY"/>
    <property type="match status" value="1"/>
</dbReference>
<feature type="domain" description="Histidine kinase" evidence="11">
    <location>
        <begin position="313"/>
        <end position="539"/>
    </location>
</feature>
<dbReference type="PROSITE" id="PS50109">
    <property type="entry name" value="HIS_KIN"/>
    <property type="match status" value="1"/>
</dbReference>
<evidence type="ECO:0000256" key="10">
    <source>
        <dbReference type="SAM" id="Phobius"/>
    </source>
</evidence>
<dbReference type="GO" id="GO:0000155">
    <property type="term" value="F:phosphorelay sensor kinase activity"/>
    <property type="evidence" value="ECO:0007669"/>
    <property type="project" value="InterPro"/>
</dbReference>
<evidence type="ECO:0000256" key="4">
    <source>
        <dbReference type="ARBA" id="ARBA00022679"/>
    </source>
</evidence>
<dbReference type="PRINTS" id="PR00344">
    <property type="entry name" value="BCTRLSENSOR"/>
</dbReference>
<keyword evidence="10" id="KW-1133">Transmembrane helix</keyword>
<name>A0A840V496_9BACT</name>
<dbReference type="InterPro" id="IPR011006">
    <property type="entry name" value="CheY-like_superfamily"/>
</dbReference>
<dbReference type="InterPro" id="IPR036097">
    <property type="entry name" value="HisK_dim/P_sf"/>
</dbReference>
<evidence type="ECO:0000256" key="5">
    <source>
        <dbReference type="ARBA" id="ARBA00022741"/>
    </source>
</evidence>
<keyword evidence="5" id="KW-0547">Nucleotide-binding</keyword>
<evidence type="ECO:0000256" key="1">
    <source>
        <dbReference type="ARBA" id="ARBA00000085"/>
    </source>
</evidence>
<dbReference type="SUPFAM" id="SSF52172">
    <property type="entry name" value="CheY-like"/>
    <property type="match status" value="1"/>
</dbReference>
<dbReference type="AlphaFoldDB" id="A0A840V496"/>
<keyword evidence="10" id="KW-0472">Membrane</keyword>
<feature type="transmembrane region" description="Helical" evidence="10">
    <location>
        <begin position="6"/>
        <end position="27"/>
    </location>
</feature>
<evidence type="ECO:0000256" key="6">
    <source>
        <dbReference type="ARBA" id="ARBA00022777"/>
    </source>
</evidence>
<evidence type="ECO:0000313" key="15">
    <source>
        <dbReference type="Proteomes" id="UP000539642"/>
    </source>
</evidence>
<dbReference type="PROSITE" id="PS50112">
    <property type="entry name" value="PAS"/>
    <property type="match status" value="1"/>
</dbReference>
<feature type="modified residue" description="4-aspartylphosphate" evidence="9">
    <location>
        <position position="609"/>
    </location>
</feature>
<dbReference type="SMART" id="SM00091">
    <property type="entry name" value="PAS"/>
    <property type="match status" value="1"/>
</dbReference>
<keyword evidence="7" id="KW-0067">ATP-binding</keyword>
<dbReference type="SUPFAM" id="SSF55785">
    <property type="entry name" value="PYP-like sensor domain (PAS domain)"/>
    <property type="match status" value="1"/>
</dbReference>
<dbReference type="Gene3D" id="3.40.50.2300">
    <property type="match status" value="1"/>
</dbReference>
<evidence type="ECO:0000256" key="7">
    <source>
        <dbReference type="ARBA" id="ARBA00022840"/>
    </source>
</evidence>
<reference evidence="14 15" key="1">
    <citation type="submission" date="2020-08" db="EMBL/GenBank/DDBJ databases">
        <title>Genomic Encyclopedia of Type Strains, Phase IV (KMG-IV): sequencing the most valuable type-strain genomes for metagenomic binning, comparative biology and taxonomic classification.</title>
        <authorList>
            <person name="Goeker M."/>
        </authorList>
    </citation>
    <scope>NUCLEOTIDE SEQUENCE [LARGE SCALE GENOMIC DNA]</scope>
    <source>
        <strain evidence="14 15">DSM 28570</strain>
    </source>
</reference>
<dbReference type="SMART" id="SM00387">
    <property type="entry name" value="HATPase_c"/>
    <property type="match status" value="1"/>
</dbReference>
<dbReference type="InterPro" id="IPR005467">
    <property type="entry name" value="His_kinase_dom"/>
</dbReference>
<dbReference type="InterPro" id="IPR003594">
    <property type="entry name" value="HATPase_dom"/>
</dbReference>
<dbReference type="Pfam" id="PF00072">
    <property type="entry name" value="Response_reg"/>
    <property type="match status" value="1"/>
</dbReference>
<dbReference type="EC" id="2.7.13.3" evidence="2"/>
<dbReference type="SUPFAM" id="SSF55874">
    <property type="entry name" value="ATPase domain of HSP90 chaperone/DNA topoisomerase II/histidine kinase"/>
    <property type="match status" value="1"/>
</dbReference>
<dbReference type="Gene3D" id="1.10.287.130">
    <property type="match status" value="1"/>
</dbReference>
<keyword evidence="6" id="KW-0418">Kinase</keyword>
<sequence length="685" mass="76086">MTRFTSQLLLCFVIFTIVSVGIATVYIKNIYSYDIDQFKVHSTIIADDVWAVNPAGANPYLQLAIEVNSYKYLSVTHLGGEPFTHLTSPPLHRFEQILLNLKLIWTKKISADIIFNNQKIGIIEGEKYVKAIYPLTNIMIFLLLIMITIVFFIYLYSNRKYLEQQISERTRNLQESERRFHDLVNLLPEMVWEADYSGKIIYANQIAVHRLGLSERQGQPVNWIGFVIPGLQQQAARYFEASLRGDDSGLKEFHFVCGEGTEFPVLLRSSPILQGQITIGTRFIAIDISDRHALEEQLRRAQKMKAIGLMAGGVAHDLNNILSGVINYPELMLLDLPGNSPLRRPLQAIRKSGMQAAEVVSDLLTVARGVAAVKVVIDPRSLIREYLDSPEFLQLTAFNPHISVKTKFSTDIHPISCSPIHVKKCLMNLVTNASEAIKGKGTITIAASNRFITVEPNDDAPMAAGEYAVITVKDNGPGIQAKDLKHIFEPFYTKKTMGRSGTGLGLAVVWNTMKDHDGAVTVVNDKNGTTFELHFPRSHGQQTLQKQSVDLSSYRGSGQTILVVDDEQQQRNIAVEILTNLGYRVSAVASGEEAVSRVLETPFDLIILDMIMGAGMNGRETYEKIIAIHPGQKAIISSGFSRDTEVKATQRLGAGGFISKPFTIEQLAKIVFNGLHATVPSPHIP</sequence>
<evidence type="ECO:0000256" key="9">
    <source>
        <dbReference type="PROSITE-ProRule" id="PRU00169"/>
    </source>
</evidence>
<dbReference type="InterPro" id="IPR004358">
    <property type="entry name" value="Sig_transdc_His_kin-like_C"/>
</dbReference>
<evidence type="ECO:0000313" key="14">
    <source>
        <dbReference type="EMBL" id="MBB5349618.1"/>
    </source>
</evidence>
<keyword evidence="15" id="KW-1185">Reference proteome</keyword>
<dbReference type="Gene3D" id="3.30.450.20">
    <property type="entry name" value="PAS domain"/>
    <property type="match status" value="1"/>
</dbReference>
<dbReference type="Pfam" id="PF00512">
    <property type="entry name" value="HisKA"/>
    <property type="match status" value="1"/>
</dbReference>
<dbReference type="InterPro" id="IPR036890">
    <property type="entry name" value="HATPase_C_sf"/>
</dbReference>
<keyword evidence="3 9" id="KW-0597">Phosphoprotein</keyword>
<dbReference type="CDD" id="cd00082">
    <property type="entry name" value="HisKA"/>
    <property type="match status" value="1"/>
</dbReference>
<dbReference type="PANTHER" id="PTHR43065:SF46">
    <property type="entry name" value="C4-DICARBOXYLATE TRANSPORT SENSOR PROTEIN DCTB"/>
    <property type="match status" value="1"/>
</dbReference>
<dbReference type="SMART" id="SM00448">
    <property type="entry name" value="REC"/>
    <property type="match status" value="1"/>
</dbReference>
<dbReference type="EMBL" id="JACHEO010000031">
    <property type="protein sequence ID" value="MBB5349618.1"/>
    <property type="molecule type" value="Genomic_DNA"/>
</dbReference>
<accession>A0A840V496</accession>
<dbReference type="CDD" id="cd00075">
    <property type="entry name" value="HATPase"/>
    <property type="match status" value="1"/>
</dbReference>
<dbReference type="Proteomes" id="UP000539642">
    <property type="component" value="Unassembled WGS sequence"/>
</dbReference>
<proteinExistence type="predicted"/>
<comment type="caution">
    <text evidence="14">The sequence shown here is derived from an EMBL/GenBank/DDBJ whole genome shotgun (WGS) entry which is preliminary data.</text>
</comment>
<dbReference type="Gene3D" id="3.30.565.10">
    <property type="entry name" value="Histidine kinase-like ATPase, C-terminal domain"/>
    <property type="match status" value="1"/>
</dbReference>
<keyword evidence="4" id="KW-0808">Transferase</keyword>
<dbReference type="Pfam" id="PF02518">
    <property type="entry name" value="HATPase_c"/>
    <property type="match status" value="1"/>
</dbReference>
<evidence type="ECO:0000256" key="3">
    <source>
        <dbReference type="ARBA" id="ARBA00022553"/>
    </source>
</evidence>
<dbReference type="NCBIfam" id="TIGR00229">
    <property type="entry name" value="sensory_box"/>
    <property type="match status" value="1"/>
</dbReference>
<dbReference type="InterPro" id="IPR003661">
    <property type="entry name" value="HisK_dim/P_dom"/>
</dbReference>
<dbReference type="CDD" id="cd00156">
    <property type="entry name" value="REC"/>
    <property type="match status" value="1"/>
</dbReference>